<dbReference type="InterPro" id="IPR002586">
    <property type="entry name" value="CobQ/CobB/MinD/ParA_Nub-bd_dom"/>
</dbReference>
<dbReference type="PANTHER" id="PTHR13696">
    <property type="entry name" value="P-LOOP CONTAINING NUCLEOSIDE TRIPHOSPHATE HYDROLASE"/>
    <property type="match status" value="1"/>
</dbReference>
<dbReference type="Pfam" id="PF01656">
    <property type="entry name" value="CbiA"/>
    <property type="match status" value="1"/>
</dbReference>
<proteinExistence type="predicted"/>
<feature type="domain" description="CobQ/CobB/MinD/ParA nucleotide binding" evidence="1">
    <location>
        <begin position="18"/>
        <end position="103"/>
    </location>
</feature>
<dbReference type="Proteomes" id="UP000410984">
    <property type="component" value="Unassembled WGS sequence"/>
</dbReference>
<dbReference type="RefSeq" id="WP_244612706.1">
    <property type="nucleotide sequence ID" value="NZ_CABFPH010000034.1"/>
</dbReference>
<dbReference type="InterPro" id="IPR027417">
    <property type="entry name" value="P-loop_NTPase"/>
</dbReference>
<name>A0A509ED02_9HYPH</name>
<organism evidence="2 3">
    <name type="scientific">Methylobacterium symbioticum</name>
    <dbReference type="NCBI Taxonomy" id="2584084"/>
    <lineage>
        <taxon>Bacteria</taxon>
        <taxon>Pseudomonadati</taxon>
        <taxon>Pseudomonadota</taxon>
        <taxon>Alphaproteobacteria</taxon>
        <taxon>Hyphomicrobiales</taxon>
        <taxon>Methylobacteriaceae</taxon>
        <taxon>Methylobacterium</taxon>
    </lineage>
</organism>
<dbReference type="SUPFAM" id="SSF52540">
    <property type="entry name" value="P-loop containing nucleoside triphosphate hydrolases"/>
    <property type="match status" value="1"/>
</dbReference>
<evidence type="ECO:0000259" key="1">
    <source>
        <dbReference type="Pfam" id="PF01656"/>
    </source>
</evidence>
<dbReference type="CDD" id="cd02042">
    <property type="entry name" value="ParAB_family"/>
    <property type="match status" value="1"/>
</dbReference>
<dbReference type="AlphaFoldDB" id="A0A509ED02"/>
<sequence length="225" mass="23444">MATGSHPGRPPGRMRIVALAVQKGGTGKTTLAASLAVAAAEAGERVCALDLDPQGSLAGWGALRGGLDPLVDRIQPWETGQLAEILEQHAAQGRTLALLDTAGTAAGGLGLAFKLADLVLIPIRPSRLDLMAAQPTILSMARQGLRERVALVLNQCPPPPSPRTGLYAQQLRALGVLAEPALVQRVDHQDALALGRGVTEQAPGGPAAEELRALWAWVTRRIGRG</sequence>
<evidence type="ECO:0000313" key="3">
    <source>
        <dbReference type="Proteomes" id="UP000410984"/>
    </source>
</evidence>
<dbReference type="PANTHER" id="PTHR13696:SF96">
    <property type="entry name" value="COBQ_COBB_MIND_PARA NUCLEOTIDE BINDING DOMAIN-CONTAINING PROTEIN"/>
    <property type="match status" value="1"/>
</dbReference>
<keyword evidence="3" id="KW-1185">Reference proteome</keyword>
<dbReference type="PIRSF" id="PIRSF009320">
    <property type="entry name" value="Nuc_binding_HP_1000"/>
    <property type="match status" value="1"/>
</dbReference>
<gene>
    <name evidence="2" type="primary">parA_2</name>
    <name evidence="2" type="ORF">MET9862_02685</name>
</gene>
<dbReference type="InterPro" id="IPR050678">
    <property type="entry name" value="DNA_Partitioning_ATPase"/>
</dbReference>
<evidence type="ECO:0000313" key="2">
    <source>
        <dbReference type="EMBL" id="VUD72091.1"/>
    </source>
</evidence>
<accession>A0A509ED02</accession>
<dbReference type="Gene3D" id="3.40.50.300">
    <property type="entry name" value="P-loop containing nucleotide triphosphate hydrolases"/>
    <property type="match status" value="1"/>
</dbReference>
<protein>
    <submittedName>
        <fullName evidence="2">Chromosome partitioning protein ParA</fullName>
    </submittedName>
</protein>
<dbReference type="EMBL" id="CABFPH010000034">
    <property type="protein sequence ID" value="VUD72091.1"/>
    <property type="molecule type" value="Genomic_DNA"/>
</dbReference>
<reference evidence="2 3" key="1">
    <citation type="submission" date="2019-06" db="EMBL/GenBank/DDBJ databases">
        <authorList>
            <person name="Rodrigo-Torres L."/>
            <person name="Arahal R. D."/>
            <person name="Lucena T."/>
        </authorList>
    </citation>
    <scope>NUCLEOTIDE SEQUENCE [LARGE SCALE GENOMIC DNA]</scope>
    <source>
        <strain evidence="2 3">SB0023/3</strain>
    </source>
</reference>